<dbReference type="RefSeq" id="WP_304434949.1">
    <property type="nucleotide sequence ID" value="NZ_JAUKUC010000001.1"/>
</dbReference>
<dbReference type="NCBIfam" id="TIGR04183">
    <property type="entry name" value="Por_Secre_tail"/>
    <property type="match status" value="1"/>
</dbReference>
<evidence type="ECO:0000256" key="1">
    <source>
        <dbReference type="ARBA" id="ARBA00022729"/>
    </source>
</evidence>
<reference evidence="4" key="1">
    <citation type="journal article" date="2014" name="Int. J. Syst. Evol. Microbiol.">
        <title>Complete genome of a new Firmicutes species belonging to the dominant human colonic microbiota ('Ruminococcus bicirculans') reveals two chromosomes and a selective capacity to utilize plant glucans.</title>
        <authorList>
            <consortium name="NISC Comparative Sequencing Program"/>
            <person name="Wegmann U."/>
            <person name="Louis P."/>
            <person name="Goesmann A."/>
            <person name="Henrissat B."/>
            <person name="Duncan S.H."/>
            <person name="Flint H.J."/>
        </authorList>
    </citation>
    <scope>NUCLEOTIDE SEQUENCE</scope>
    <source>
        <strain evidence="4">CECT 8869</strain>
    </source>
</reference>
<dbReference type="InterPro" id="IPR011889">
    <property type="entry name" value="Liste_lipo_26"/>
</dbReference>
<evidence type="ECO:0000313" key="4">
    <source>
        <dbReference type="EMBL" id="MDO1511700.1"/>
    </source>
</evidence>
<feature type="signal peptide" evidence="2">
    <location>
        <begin position="1"/>
        <end position="23"/>
    </location>
</feature>
<name>A0ABT8RL89_9FLAO</name>
<evidence type="ECO:0000259" key="3">
    <source>
        <dbReference type="PROSITE" id="PS50093"/>
    </source>
</evidence>
<keyword evidence="1 2" id="KW-0732">Signal</keyword>
<dbReference type="Proteomes" id="UP001168579">
    <property type="component" value="Unassembled WGS sequence"/>
</dbReference>
<keyword evidence="5" id="KW-1185">Reference proteome</keyword>
<dbReference type="PROSITE" id="PS50093">
    <property type="entry name" value="PKD"/>
    <property type="match status" value="5"/>
</dbReference>
<gene>
    <name evidence="4" type="ORF">Q2T41_03350</name>
</gene>
<dbReference type="Pfam" id="PF03382">
    <property type="entry name" value="DUF285"/>
    <property type="match status" value="6"/>
</dbReference>
<feature type="domain" description="PKD" evidence="3">
    <location>
        <begin position="930"/>
        <end position="962"/>
    </location>
</feature>
<dbReference type="Gene3D" id="2.60.120.260">
    <property type="entry name" value="Galactose-binding domain-like"/>
    <property type="match status" value="1"/>
</dbReference>
<dbReference type="InterPro" id="IPR035986">
    <property type="entry name" value="PKD_dom_sf"/>
</dbReference>
<dbReference type="Pfam" id="PF18962">
    <property type="entry name" value="Por_Secre_tail"/>
    <property type="match status" value="1"/>
</dbReference>
<dbReference type="NCBIfam" id="TIGR02167">
    <property type="entry name" value="Liste_lipo_26"/>
    <property type="match status" value="7"/>
</dbReference>
<feature type="domain" description="PKD" evidence="3">
    <location>
        <begin position="1293"/>
        <end position="1339"/>
    </location>
</feature>
<dbReference type="SMART" id="SM00089">
    <property type="entry name" value="PKD"/>
    <property type="match status" value="2"/>
</dbReference>
<feature type="domain" description="PKD" evidence="3">
    <location>
        <begin position="550"/>
        <end position="581"/>
    </location>
</feature>
<dbReference type="InterPro" id="IPR005046">
    <property type="entry name" value="DUF285"/>
</dbReference>
<protein>
    <submittedName>
        <fullName evidence="4">BspA family leucine-rich repeat surface protein</fullName>
    </submittedName>
</protein>
<accession>A0ABT8RL89</accession>
<reference evidence="4" key="2">
    <citation type="submission" date="2023-06" db="EMBL/GenBank/DDBJ databases">
        <authorList>
            <person name="Lucena T."/>
            <person name="Sun Q."/>
        </authorList>
    </citation>
    <scope>NUCLEOTIDE SEQUENCE</scope>
    <source>
        <strain evidence="4">CECT 8869</strain>
    </source>
</reference>
<dbReference type="Gene3D" id="2.60.40.10">
    <property type="entry name" value="Immunoglobulins"/>
    <property type="match status" value="6"/>
</dbReference>
<feature type="domain" description="PKD" evidence="3">
    <location>
        <begin position="1966"/>
        <end position="1997"/>
    </location>
</feature>
<dbReference type="InterPro" id="IPR022409">
    <property type="entry name" value="PKD/Chitinase_dom"/>
</dbReference>
<feature type="chain" id="PRO_5045608844" evidence="2">
    <location>
        <begin position="24"/>
        <end position="2720"/>
    </location>
</feature>
<proteinExistence type="predicted"/>
<organism evidence="4 5">
    <name type="scientific">Maribacter confluentis</name>
    <dbReference type="NCBI Taxonomy" id="1656093"/>
    <lineage>
        <taxon>Bacteria</taxon>
        <taxon>Pseudomonadati</taxon>
        <taxon>Bacteroidota</taxon>
        <taxon>Flavobacteriia</taxon>
        <taxon>Flavobacteriales</taxon>
        <taxon>Flavobacteriaceae</taxon>
        <taxon>Maribacter</taxon>
    </lineage>
</organism>
<dbReference type="SUPFAM" id="SSF49299">
    <property type="entry name" value="PKD domain"/>
    <property type="match status" value="5"/>
</dbReference>
<dbReference type="InterPro" id="IPR000601">
    <property type="entry name" value="PKD_dom"/>
</dbReference>
<dbReference type="EMBL" id="JAUKUC010000001">
    <property type="protein sequence ID" value="MDO1511700.1"/>
    <property type="molecule type" value="Genomic_DNA"/>
</dbReference>
<feature type="domain" description="PKD" evidence="3">
    <location>
        <begin position="203"/>
        <end position="239"/>
    </location>
</feature>
<dbReference type="CDD" id="cd00146">
    <property type="entry name" value="PKD"/>
    <property type="match status" value="5"/>
</dbReference>
<comment type="caution">
    <text evidence="4">The sequence shown here is derived from an EMBL/GenBank/DDBJ whole genome shotgun (WGS) entry which is preliminary data.</text>
</comment>
<sequence>MKNSYNFFLCLFFQVLFVSSLFSQQCNDYLINENSRLSLHEGILEAGGDSVLGTSVNTNNSDCAVEVINQDSNQPWARYHIELRLEDLGLVPGDELYIGIDGRNNTGYGRIEINLDDRANSAIFAKNFTNIWSRAEQTFIIPEVETIDIWLFSNYTRNTPGSVFYDNLLIEKIESFRPFITTWKTDNIGVSGNNEISIPTMPGEIYNYRVDWGDGNFSTNVTGNIAHTYEVPGTYTVSIFGDFSSIYFNGALEFDNDKAKLLSIDQWGDINWSTMKSAFDGCVNLKMLASDVPNLSNVNDLRNMFHSCTSLVDNISWNKWETGNVNKMNGMFFFSSFNFDIRNWDVSNVNDLRNMFAFTPFNQPIGNWDVGEVINMNEMFKDSPFNQDISNWNVSKVETMGGMFNASPFNQDISTWNVESVKDMHNMFASSDFDQNIGNWNITNLTDARFMFSNSELSTVNYDLLLLGWSGRTNLKSGVDFNAGNSNYCVAVAARQKLIDDFGWVVTDGGEKCPIDFTNAFVTTWKTDNPGVSGPNQITIPTNQYRTYDYSVDWGDGSISENVTGPITHTYVIPGTYEVAIIGQFPHIYFNNPYGNNSDSNKIILVNQWGDIQWQSMQNAFAGCTNLDVTATDVPDLTFVQNMAGMFSGAQSLVFNSSINNWDTSSVKYMAELFFHAKKFDQPISDWNVGQVQNMTNMFAYAEAFNQELDTWDTSNVIFLTSMFMEAKMFNQNIGSWNTGNVYSMDNLFAGAVKFNHDIGDWNIENVTQMGSIFYNAQEFNQDISNWDVSKVTSLSTAFYFASSFDQDLSNWDISNVEFMYNMFDYSGLSTENYDAALISWSQLPELKNDVNLGAYQISFCAGEEARQFLIDTYSWSFNDKGLARNCGLEEQIPFVTTWKTDNSGVSNDNQITIPTYTSQSWEEKLIYDYTVDWGDGTNDTNVTGDITHTYETPGIYTVSISGDFPRIYFGGWDVERDSQKILTVEQWGNYGWSSMNGAFINCSNLDVVAEDTPNLTWVKSLTAMFQGCNSLVGNSYFNDWNTLNIDEMTAVFAHALQFNQPLDSWNVSNVRYFYDMFAGAANFNQPVASWNLQSAIGISGMFKESNFNQDISNWNVSNVQQMALLFAYNTSFNQDISNWDVSKVKDMYGMFLNASSFNQDISNWQVQNVSNMSYMFSNAINFDQDLGLWNIGKVMYMDSMFDDSGITNENYDNILNGWYKLPNLRLGVELGANDKFYCNSAQARAGLAALYDWQIVDSGKSEDCDISDFRPFVTTWNVSENNNPSYEITIPTFNNVENGNSLNYDYDIDWGDGSTNTNVTGNISHNYAQAGEYTVSISRNFPGIYFEEDDVNANKIQSIDQWGDISWEFMQGAFAGCTNLNLSARDTPDLSLVTSTGSMFENCSSLIGNSSFNKWNMSSVQKADKMFEGAILFNQILGDWDTSQITDMSAMFRNSGFKNSLGTWDVGQVTTMNQMFEGSQLTTVNYDNTLVGWSRLQSLQPNVQFNAGLSSYCLGESAKRVLVENFDWTISDNGKSCPEQNAFVSTWKTDNLGMTNDNQISLPIWGGPYTVDWGDGIITDNLYGEQIHTYELAGTYTVSISGTVESINFRSYPGNESNSDATKILAVNQWGDIVWQYAAFAFSGCTNLDILATDAPNLSQVQSLQNMFASCSNLKGNESFNDWDVSNIINLESMFTNCKNFNANISNWDVSNVTFMNYLFSNNTIFNQDISNWEVSNVTLMNSMFGGASTFNHSIDNWNVSNVTDMSFMFHSAQSFNQPLSNWDVGNVIKMTAMFESSNFNQDISNWNVSNVTEMTSMFGNVRSFNQDLSGWDVSNVTKMQYMFGYTSFDQDLSSWNVSNVTDMANMFDGSDLSIENYDKTLIGWSLLADLQHNVFLGTNQHYCASKEARQYLIDNFGWHITDAGEKCPIDFSNAFVTTWKTDNPGVSANTQITLPTSDIGGYNYSVDWGDGIIESGFTGDATHTYSNAGTYTVSIIGDFPTIVFNGAGDKDKLEYIVQWGDNTWSSMAEAFKGCTNLDVTATDIPDVSNVTSFGEMFSGCSSLIGNESFNSWNVSNGRTMLGMFYGTTKFNQPLGNWDVSNVLEMIGMFRESGFNQDISAWNVSKVERMNSMFKEAADFNQSLGEWSLNSITNMDGMLDDSGLSIENYDATLIGWKNGPTLQGITLGAENISFCTSAMERQELIDGNGWIINDAGEDCPIIACSDNLENEDEAIALPVGTIALGVDSVTGVTFDTNNSNCAIEVRNLDNNQPWGTYRIAINLSDYGIDAGDELFIGVDGKSVTGTARMEINPNNSPNAPLGSMTFGTNWSRYETTFTVPANIASIDLWFFSNYAQSIAGTSLYDNLTVINLSDNDENLLPIANAGNDITQEDSDMDGSETLMLDGTNSVDLDGEIVSYSWSLNESEIAVGENPIVTLNIGEHEVVLTVTDNLGATAMDTVLVNVFETLNTTCSNDLFNEHAAIVLPSGTTALGVDTVAGTSDDTNGSSCALEVGNMDSGQPWGTYRIKIKLDEYGIVAGDELFIGVDGKSVSGTARLEINPDNRANSALGANTFGNEWSRYETTIMVPQDIESIDLWFFSNYAQQNAGYALYDNLEVINLSSGNSGKSYTETKSENSLAIYPNPASVETTLSFTKPTTVGTIQIFDVTGRLVRTIKGGLIDQQGTPVNVLEIPTGAYFVKTTDVSGLEFQQQMLIQRQ</sequence>
<evidence type="ECO:0000256" key="2">
    <source>
        <dbReference type="SAM" id="SignalP"/>
    </source>
</evidence>
<evidence type="ECO:0000313" key="5">
    <source>
        <dbReference type="Proteomes" id="UP001168579"/>
    </source>
</evidence>
<dbReference type="InterPro" id="IPR026444">
    <property type="entry name" value="Secre_tail"/>
</dbReference>
<dbReference type="InterPro" id="IPR013783">
    <property type="entry name" value="Ig-like_fold"/>
</dbReference>